<evidence type="ECO:0000313" key="1">
    <source>
        <dbReference type="EMBL" id="DBA55971.1"/>
    </source>
</evidence>
<reference evidence="1" key="1">
    <citation type="journal article" date="2023" name="Microbiome">
        <title>Phages are unrecognized players in the ecology of the oral pathogen Porphyromonas gingivalis.</title>
        <authorList>
            <person name="Matrishin C.B."/>
            <person name="Haase E.M."/>
            <person name="Dewhirst F.E."/>
            <person name="Mark Welch J.L."/>
            <person name="Miranda-Sanchez F."/>
            <person name="Chen T."/>
            <person name="MacFarland D.C."/>
            <person name="Kauffman K.M."/>
        </authorList>
    </citation>
    <scope>NUCLEOTIDE SEQUENCE</scope>
</reference>
<accession>A0AAT9JFJ2</accession>
<sequence length="98" mass="11678">MIIRAFFFVRVYTLQPKNILEKSIQAVSERYHECLADEDTMQEIQKEVTSRIEQYKGRAKRPDARMQTTGIDGKDFNLYICDSCWIYFTRVKDIICEK</sequence>
<proteinExistence type="predicted"/>
<organism evidence="1">
    <name type="scientific">Porphyromonas phage phage026a_KCOM2802</name>
    <dbReference type="NCBI Taxonomy" id="3154116"/>
    <lineage>
        <taxon>Viruses</taxon>
        <taxon>Duplodnaviria</taxon>
        <taxon>Heunggongvirae</taxon>
        <taxon>Uroviricota</taxon>
        <taxon>Caudoviricetes</taxon>
        <taxon>Nixviridae</taxon>
        <taxon>Excelsiorvirus</taxon>
        <taxon>Excelsiorvirus pging00S</taxon>
    </lineage>
</organism>
<dbReference type="EMBL" id="BK068107">
    <property type="protein sequence ID" value="DBA55971.1"/>
    <property type="molecule type" value="Genomic_DNA"/>
</dbReference>
<name>A0AAT9JFJ2_9CAUD</name>
<reference evidence="1" key="2">
    <citation type="submission" date="2024-05" db="EMBL/GenBank/DDBJ databases">
        <authorList>
            <person name="Matrishin C.B."/>
            <person name="Kauffman K.M."/>
        </authorList>
    </citation>
    <scope>NUCLEOTIDE SEQUENCE</scope>
</reference>
<protein>
    <submittedName>
        <fullName evidence="1">Uncharacterized protein</fullName>
    </submittedName>
</protein>